<feature type="region of interest" description="Disordered" evidence="1">
    <location>
        <begin position="16"/>
        <end position="129"/>
    </location>
</feature>
<dbReference type="Proteomes" id="UP000013827">
    <property type="component" value="Unassembled WGS sequence"/>
</dbReference>
<dbReference type="AlphaFoldDB" id="A0A0D3KPT6"/>
<sequence length="272" mass="28619">IHFRQDARGRRCAVVLHRPAREPAGRAARRGSQHGREGALTRQHGPLQWQGGAEGTRARAHPHRGPARAHQPCRGGRSLGRGGGGRLLQAGERGRNQPGREAAAARRQAAGPCARRDPHQCAGRPAHRRCRRAARWRGRADCCGARRQRAAGRPTAGVGRRGRLGRCGAAGVGRPLLGAPEHGLGLHSGGHAAGTQVGKLRGLHLSRSGSEAVVGRVLWGVRVLCDGQRETHGGVGGARECAQASGRADERADGACLFSRRPGRDACAAIAL</sequence>
<dbReference type="RefSeq" id="XP_005790200.1">
    <property type="nucleotide sequence ID" value="XM_005790143.1"/>
</dbReference>
<evidence type="ECO:0000256" key="1">
    <source>
        <dbReference type="SAM" id="MobiDB-lite"/>
    </source>
</evidence>
<feature type="compositionally biased region" description="Low complexity" evidence="1">
    <location>
        <begin position="100"/>
        <end position="113"/>
    </location>
</feature>
<reference evidence="2" key="2">
    <citation type="submission" date="2024-10" db="UniProtKB">
        <authorList>
            <consortium name="EnsemblProtists"/>
        </authorList>
    </citation>
    <scope>IDENTIFICATION</scope>
</reference>
<name>A0A0D3KPT6_EMIH1</name>
<organism evidence="2 3">
    <name type="scientific">Emiliania huxleyi (strain CCMP1516)</name>
    <dbReference type="NCBI Taxonomy" id="280463"/>
    <lineage>
        <taxon>Eukaryota</taxon>
        <taxon>Haptista</taxon>
        <taxon>Haptophyta</taxon>
        <taxon>Prymnesiophyceae</taxon>
        <taxon>Isochrysidales</taxon>
        <taxon>Noelaerhabdaceae</taxon>
        <taxon>Emiliania</taxon>
    </lineage>
</organism>
<dbReference type="PaxDb" id="2903-EOD37771"/>
<protein>
    <submittedName>
        <fullName evidence="2">Uncharacterized protein</fullName>
    </submittedName>
</protein>
<proteinExistence type="predicted"/>
<feature type="compositionally biased region" description="Gly residues" evidence="1">
    <location>
        <begin position="77"/>
        <end position="86"/>
    </location>
</feature>
<dbReference type="HOGENOM" id="CLU_1025244_0_0_1"/>
<dbReference type="KEGG" id="ehx:EMIHUDRAFT_440249"/>
<feature type="compositionally biased region" description="Basic residues" evidence="1">
    <location>
        <begin position="58"/>
        <end position="67"/>
    </location>
</feature>
<dbReference type="EnsemblProtists" id="EOD37771">
    <property type="protein sequence ID" value="EOD37771"/>
    <property type="gene ID" value="EMIHUDRAFT_440249"/>
</dbReference>
<reference evidence="3" key="1">
    <citation type="journal article" date="2013" name="Nature">
        <title>Pan genome of the phytoplankton Emiliania underpins its global distribution.</title>
        <authorList>
            <person name="Read B.A."/>
            <person name="Kegel J."/>
            <person name="Klute M.J."/>
            <person name="Kuo A."/>
            <person name="Lefebvre S.C."/>
            <person name="Maumus F."/>
            <person name="Mayer C."/>
            <person name="Miller J."/>
            <person name="Monier A."/>
            <person name="Salamov A."/>
            <person name="Young J."/>
            <person name="Aguilar M."/>
            <person name="Claverie J.M."/>
            <person name="Frickenhaus S."/>
            <person name="Gonzalez K."/>
            <person name="Herman E.K."/>
            <person name="Lin Y.C."/>
            <person name="Napier J."/>
            <person name="Ogata H."/>
            <person name="Sarno A.F."/>
            <person name="Shmutz J."/>
            <person name="Schroeder D."/>
            <person name="de Vargas C."/>
            <person name="Verret F."/>
            <person name="von Dassow P."/>
            <person name="Valentin K."/>
            <person name="Van de Peer Y."/>
            <person name="Wheeler G."/>
            <person name="Dacks J.B."/>
            <person name="Delwiche C.F."/>
            <person name="Dyhrman S.T."/>
            <person name="Glockner G."/>
            <person name="John U."/>
            <person name="Richards T."/>
            <person name="Worden A.Z."/>
            <person name="Zhang X."/>
            <person name="Grigoriev I.V."/>
            <person name="Allen A.E."/>
            <person name="Bidle K."/>
            <person name="Borodovsky M."/>
            <person name="Bowler C."/>
            <person name="Brownlee C."/>
            <person name="Cock J.M."/>
            <person name="Elias M."/>
            <person name="Gladyshev V.N."/>
            <person name="Groth M."/>
            <person name="Guda C."/>
            <person name="Hadaegh A."/>
            <person name="Iglesias-Rodriguez M.D."/>
            <person name="Jenkins J."/>
            <person name="Jones B.M."/>
            <person name="Lawson T."/>
            <person name="Leese F."/>
            <person name="Lindquist E."/>
            <person name="Lobanov A."/>
            <person name="Lomsadze A."/>
            <person name="Malik S.B."/>
            <person name="Marsh M.E."/>
            <person name="Mackinder L."/>
            <person name="Mock T."/>
            <person name="Mueller-Roeber B."/>
            <person name="Pagarete A."/>
            <person name="Parker M."/>
            <person name="Probert I."/>
            <person name="Quesneville H."/>
            <person name="Raines C."/>
            <person name="Rensing S.A."/>
            <person name="Riano-Pachon D.M."/>
            <person name="Richier S."/>
            <person name="Rokitta S."/>
            <person name="Shiraiwa Y."/>
            <person name="Soanes D.M."/>
            <person name="van der Giezen M."/>
            <person name="Wahlund T.M."/>
            <person name="Williams B."/>
            <person name="Wilson W."/>
            <person name="Wolfe G."/>
            <person name="Wurch L.L."/>
        </authorList>
    </citation>
    <scope>NUCLEOTIDE SEQUENCE</scope>
</reference>
<evidence type="ECO:0000313" key="3">
    <source>
        <dbReference type="Proteomes" id="UP000013827"/>
    </source>
</evidence>
<accession>A0A0D3KPT6</accession>
<dbReference type="GeneID" id="17283041"/>
<keyword evidence="3" id="KW-1185">Reference proteome</keyword>
<evidence type="ECO:0000313" key="2">
    <source>
        <dbReference type="EnsemblProtists" id="EOD37771"/>
    </source>
</evidence>